<accession>A0A936Z169</accession>
<evidence type="ECO:0000313" key="4">
    <source>
        <dbReference type="Proteomes" id="UP000599109"/>
    </source>
</evidence>
<dbReference type="SUPFAM" id="SSF56634">
    <property type="entry name" value="Heme-dependent catalase-like"/>
    <property type="match status" value="1"/>
</dbReference>
<dbReference type="InterPro" id="IPR010582">
    <property type="entry name" value="Catalase_immune_responsive"/>
</dbReference>
<dbReference type="GO" id="GO:0020037">
    <property type="term" value="F:heme binding"/>
    <property type="evidence" value="ECO:0007669"/>
    <property type="project" value="InterPro"/>
</dbReference>
<evidence type="ECO:0000259" key="2">
    <source>
        <dbReference type="Pfam" id="PF06628"/>
    </source>
</evidence>
<name>A0A936Z169_9BURK</name>
<gene>
    <name evidence="3" type="ORF">JJ685_14905</name>
</gene>
<comment type="caution">
    <text evidence="3">The sequence shown here is derived from an EMBL/GenBank/DDBJ whole genome shotgun (WGS) entry which is preliminary data.</text>
</comment>
<keyword evidence="4" id="KW-1185">Reference proteome</keyword>
<dbReference type="AlphaFoldDB" id="A0A936Z169"/>
<reference evidence="3 4" key="1">
    <citation type="journal article" date="2017" name="Int. J. Syst. Evol. Microbiol.">
        <title>Ramlibacter monticola sp. nov., isolated from forest soil.</title>
        <authorList>
            <person name="Chaudhary D.K."/>
            <person name="Kim J."/>
        </authorList>
    </citation>
    <scope>NUCLEOTIDE SEQUENCE [LARGE SCALE GENOMIC DNA]</scope>
    <source>
        <strain evidence="3 4">KACC 19175</strain>
    </source>
</reference>
<dbReference type="Proteomes" id="UP000599109">
    <property type="component" value="Unassembled WGS sequence"/>
</dbReference>
<dbReference type="InterPro" id="IPR020835">
    <property type="entry name" value="Catalase_sf"/>
</dbReference>
<protein>
    <recommendedName>
        <fullName evidence="2">Catalase immune-responsive domain-containing protein</fullName>
    </recommendedName>
</protein>
<organism evidence="3 4">
    <name type="scientific">Ramlibacter monticola</name>
    <dbReference type="NCBI Taxonomy" id="1926872"/>
    <lineage>
        <taxon>Bacteria</taxon>
        <taxon>Pseudomonadati</taxon>
        <taxon>Pseudomonadota</taxon>
        <taxon>Betaproteobacteria</taxon>
        <taxon>Burkholderiales</taxon>
        <taxon>Comamonadaceae</taxon>
        <taxon>Ramlibacter</taxon>
    </lineage>
</organism>
<dbReference type="EMBL" id="JAEQNE010000003">
    <property type="protein sequence ID" value="MBL0392427.1"/>
    <property type="molecule type" value="Genomic_DNA"/>
</dbReference>
<dbReference type="Gene3D" id="1.20.1370.60">
    <property type="match status" value="1"/>
</dbReference>
<evidence type="ECO:0000256" key="1">
    <source>
        <dbReference type="ARBA" id="ARBA00002974"/>
    </source>
</evidence>
<proteinExistence type="predicted"/>
<feature type="domain" description="Catalase immune-responsive" evidence="2">
    <location>
        <begin position="3"/>
        <end position="48"/>
    </location>
</feature>
<sequence>MLPSDEKGRLTCNIANAMRGVPREIQERQIVHFAKADPHCGAEVARKLGVK</sequence>
<comment type="function">
    <text evidence="1">Decomposes hydrogen peroxide into water and oxygen; serves to protect cells from the toxic effects of hydrogen peroxide.</text>
</comment>
<evidence type="ECO:0000313" key="3">
    <source>
        <dbReference type="EMBL" id="MBL0392427.1"/>
    </source>
</evidence>
<dbReference type="Pfam" id="PF06628">
    <property type="entry name" value="Catalase-rel"/>
    <property type="match status" value="1"/>
</dbReference>